<protein>
    <recommendedName>
        <fullName evidence="1">Knr4/Smi1-like domain-containing protein</fullName>
    </recommendedName>
</protein>
<sequence length="216" mass="23768">MSKSNSEAADVTSAWARVEDWLREYAPTSHASILPPATEAEIEEAESQLRHHCGYGFPPELVALWRVAGGVRQLDIDEYDEEGEVGTGQFLPHGLLLTPAQSIRPRLAGFDYQGKDYWEGAQWAAPFGNYSEATDTGLYLSATGLGKWSSYEGMFMGEPLYPSIAAYLEAVGRTLVEGPAERMGSDVPGIVYGCLIWQDPQSPRLDETAADWRPVH</sequence>
<evidence type="ECO:0000313" key="3">
    <source>
        <dbReference type="Proteomes" id="UP001601976"/>
    </source>
</evidence>
<feature type="domain" description="Knr4/Smi1-like" evidence="1">
    <location>
        <begin position="36"/>
        <end position="170"/>
    </location>
</feature>
<evidence type="ECO:0000313" key="2">
    <source>
        <dbReference type="EMBL" id="MFF3342965.1"/>
    </source>
</evidence>
<accession>A0ABW6RN48</accession>
<dbReference type="SMART" id="SM00860">
    <property type="entry name" value="SMI1_KNR4"/>
    <property type="match status" value="1"/>
</dbReference>
<keyword evidence="3" id="KW-1185">Reference proteome</keyword>
<evidence type="ECO:0000259" key="1">
    <source>
        <dbReference type="SMART" id="SM00860"/>
    </source>
</evidence>
<proteinExistence type="predicted"/>
<dbReference type="InterPro" id="IPR018958">
    <property type="entry name" value="Knr4/Smi1-like_dom"/>
</dbReference>
<dbReference type="EMBL" id="JBIAPK010000012">
    <property type="protein sequence ID" value="MFF3342965.1"/>
    <property type="molecule type" value="Genomic_DNA"/>
</dbReference>
<name>A0ABW6RN48_9ACTN</name>
<dbReference type="Proteomes" id="UP001601976">
    <property type="component" value="Unassembled WGS sequence"/>
</dbReference>
<gene>
    <name evidence="2" type="ORF">ACFYWW_30275</name>
</gene>
<organism evidence="2 3">
    <name type="scientific">Streptomyces flavidovirens</name>
    <dbReference type="NCBI Taxonomy" id="67298"/>
    <lineage>
        <taxon>Bacteria</taxon>
        <taxon>Bacillati</taxon>
        <taxon>Actinomycetota</taxon>
        <taxon>Actinomycetes</taxon>
        <taxon>Kitasatosporales</taxon>
        <taxon>Streptomycetaceae</taxon>
        <taxon>Streptomyces</taxon>
    </lineage>
</organism>
<reference evidence="2 3" key="1">
    <citation type="submission" date="2024-10" db="EMBL/GenBank/DDBJ databases">
        <title>The Natural Products Discovery Center: Release of the First 8490 Sequenced Strains for Exploring Actinobacteria Biosynthetic Diversity.</title>
        <authorList>
            <person name="Kalkreuter E."/>
            <person name="Kautsar S.A."/>
            <person name="Yang D."/>
            <person name="Bader C.D."/>
            <person name="Teijaro C.N."/>
            <person name="Fluegel L."/>
            <person name="Davis C.M."/>
            <person name="Simpson J.R."/>
            <person name="Lauterbach L."/>
            <person name="Steele A.D."/>
            <person name="Gui C."/>
            <person name="Meng S."/>
            <person name="Li G."/>
            <person name="Viehrig K."/>
            <person name="Ye F."/>
            <person name="Su P."/>
            <person name="Kiefer A.F."/>
            <person name="Nichols A."/>
            <person name="Cepeda A.J."/>
            <person name="Yan W."/>
            <person name="Fan B."/>
            <person name="Jiang Y."/>
            <person name="Adhikari A."/>
            <person name="Zheng C.-J."/>
            <person name="Schuster L."/>
            <person name="Cowan T.M."/>
            <person name="Smanski M.J."/>
            <person name="Chevrette M.G."/>
            <person name="De Carvalho L.P.S."/>
            <person name="Shen B."/>
        </authorList>
    </citation>
    <scope>NUCLEOTIDE SEQUENCE [LARGE SCALE GENOMIC DNA]</scope>
    <source>
        <strain evidence="2 3">NPDC003029</strain>
    </source>
</reference>
<comment type="caution">
    <text evidence="2">The sequence shown here is derived from an EMBL/GenBank/DDBJ whole genome shotgun (WGS) entry which is preliminary data.</text>
</comment>
<dbReference type="RefSeq" id="WP_355725640.1">
    <property type="nucleotide sequence ID" value="NZ_JBEXNP010000023.1"/>
</dbReference>